<feature type="compositionally biased region" description="Low complexity" evidence="2">
    <location>
        <begin position="307"/>
        <end position="326"/>
    </location>
</feature>
<dbReference type="RefSeq" id="WP_110400364.1">
    <property type="nucleotide sequence ID" value="NZ_QJJS01000006.1"/>
</dbReference>
<evidence type="ECO:0000256" key="1">
    <source>
        <dbReference type="SAM" id="Coils"/>
    </source>
</evidence>
<feature type="compositionally biased region" description="Pro residues" evidence="2">
    <location>
        <begin position="343"/>
        <end position="353"/>
    </location>
</feature>
<feature type="region of interest" description="Disordered" evidence="2">
    <location>
        <begin position="127"/>
        <end position="217"/>
    </location>
</feature>
<feature type="coiled-coil region" evidence="1">
    <location>
        <begin position="227"/>
        <end position="254"/>
    </location>
</feature>
<keyword evidence="1" id="KW-0175">Coiled coil</keyword>
<dbReference type="Proteomes" id="UP000247811">
    <property type="component" value="Unassembled WGS sequence"/>
</dbReference>
<keyword evidence="4" id="KW-1185">Reference proteome</keyword>
<evidence type="ECO:0008006" key="5">
    <source>
        <dbReference type="Google" id="ProtNLM"/>
    </source>
</evidence>
<dbReference type="EMBL" id="QJJS01000006">
    <property type="protein sequence ID" value="PXW96530.1"/>
    <property type="molecule type" value="Genomic_DNA"/>
</dbReference>
<organism evidence="3 4">
    <name type="scientific">Sphaerotilus hippei</name>
    <dbReference type="NCBI Taxonomy" id="744406"/>
    <lineage>
        <taxon>Bacteria</taxon>
        <taxon>Pseudomonadati</taxon>
        <taxon>Pseudomonadota</taxon>
        <taxon>Betaproteobacteria</taxon>
        <taxon>Burkholderiales</taxon>
        <taxon>Sphaerotilaceae</taxon>
        <taxon>Sphaerotilus</taxon>
    </lineage>
</organism>
<dbReference type="AlphaFoldDB" id="A0A318H555"/>
<protein>
    <recommendedName>
        <fullName evidence="5">Tfp pilus assembly protein FimV</fullName>
    </recommendedName>
</protein>
<feature type="region of interest" description="Disordered" evidence="2">
    <location>
        <begin position="290"/>
        <end position="355"/>
    </location>
</feature>
<gene>
    <name evidence="3" type="ORF">C7444_10648</name>
</gene>
<accession>A0A318H555</accession>
<sequence>MHDGPRRPRPRGTLLIATLALLLPLAGASAQSLELTRTEATIAQPLRLEISARSFDGPAQPVHPGCLDAELLQPDRFATRLRVEHLAFQTDHEPARLRLSSSGPLQEPVVIVRVQMRCGAPYERDFTILGQAPRPTAATSPARAGRPRPPASGPRAASAATLRTMKPEAASTTPETAPGPSAGPGQPDAHATKPPSAAPLHGLTATPPPAAAPRLQAGSHDEWISDIAGMRQDLQRHRLELAALTHRLERNEASHWQPWGWLAALGITLMVGHALATLMRDQWLRRFHLDPTGPGSMTSRRPRPSPTTAMKATTHAAATTDLTASTPRSLPSPLELTSTEVPDSPPAVALPPEPSRDNIALARSTWAHADFGQSTLDAEPRRPWLAEVDRISAEGYVGAAVALLEQALQRGPAKHPALLMRLLKLYAALHQPDNHERVGAQLEALYQVRVPAWSTLTDEGTGPPGDGLLADEPLMRTICSNWPATAADTLAELLLPRHQADEQQQPRLELEAFDDALLLHAIARDVGRDQALLLAA</sequence>
<dbReference type="OrthoDB" id="10021424at2"/>
<evidence type="ECO:0000313" key="3">
    <source>
        <dbReference type="EMBL" id="PXW96530.1"/>
    </source>
</evidence>
<feature type="compositionally biased region" description="Low complexity" evidence="2">
    <location>
        <begin position="132"/>
        <end position="144"/>
    </location>
</feature>
<comment type="caution">
    <text evidence="3">The sequence shown here is derived from an EMBL/GenBank/DDBJ whole genome shotgun (WGS) entry which is preliminary data.</text>
</comment>
<reference evidence="3 4" key="1">
    <citation type="submission" date="2018-05" db="EMBL/GenBank/DDBJ databases">
        <title>Genomic Encyclopedia of Type Strains, Phase IV (KMG-IV): sequencing the most valuable type-strain genomes for metagenomic binning, comparative biology and taxonomic classification.</title>
        <authorList>
            <person name="Goeker M."/>
        </authorList>
    </citation>
    <scope>NUCLEOTIDE SEQUENCE [LARGE SCALE GENOMIC DNA]</scope>
    <source>
        <strain evidence="3 4">DSM 566</strain>
    </source>
</reference>
<name>A0A318H555_9BURK</name>
<evidence type="ECO:0000256" key="2">
    <source>
        <dbReference type="SAM" id="MobiDB-lite"/>
    </source>
</evidence>
<evidence type="ECO:0000313" key="4">
    <source>
        <dbReference type="Proteomes" id="UP000247811"/>
    </source>
</evidence>
<proteinExistence type="predicted"/>